<evidence type="ECO:0000313" key="5">
    <source>
        <dbReference type="Proteomes" id="UP000280296"/>
    </source>
</evidence>
<dbReference type="RefSeq" id="WP_148114886.1">
    <property type="nucleotide sequence ID" value="NZ_RYZH01000051.1"/>
</dbReference>
<evidence type="ECO:0000313" key="4">
    <source>
        <dbReference type="EMBL" id="RUL84208.1"/>
    </source>
</evidence>
<reference evidence="4 5" key="2">
    <citation type="submission" date="2019-01" db="EMBL/GenBank/DDBJ databases">
        <title>Tautonia sociabilis, a novel thermotolerant planctomycete of Isosphaeraceae family, isolated from a 4000 m deep subterranean habitat.</title>
        <authorList>
            <person name="Kovaleva O.L."/>
            <person name="Elcheninov A.G."/>
            <person name="Van Heerden E."/>
            <person name="Toshchakov S.V."/>
            <person name="Novikov A."/>
            <person name="Bonch-Osmolovskaya E.A."/>
            <person name="Kublanov I.V."/>
        </authorList>
    </citation>
    <scope>NUCLEOTIDE SEQUENCE [LARGE SCALE GENOMIC DNA]</scope>
    <source>
        <strain evidence="4 5">GM2012</strain>
    </source>
</reference>
<dbReference type="Pfam" id="PF03781">
    <property type="entry name" value="FGE-sulfatase"/>
    <property type="match status" value="1"/>
</dbReference>
<dbReference type="Proteomes" id="UP000280296">
    <property type="component" value="Unassembled WGS sequence"/>
</dbReference>
<dbReference type="PANTHER" id="PTHR23150">
    <property type="entry name" value="SULFATASE MODIFYING FACTOR 1, 2"/>
    <property type="match status" value="1"/>
</dbReference>
<accession>A0A432MEV1</accession>
<protein>
    <recommendedName>
        <fullName evidence="3">Sulfatase-modifying factor enzyme-like domain-containing protein</fullName>
    </recommendedName>
</protein>
<gene>
    <name evidence="4" type="ORF">TsocGM_20675</name>
</gene>
<keyword evidence="2" id="KW-0732">Signal</keyword>
<dbReference type="InterPro" id="IPR051043">
    <property type="entry name" value="Sulfatase_Mod_Factor_Kinase"/>
</dbReference>
<dbReference type="InterPro" id="IPR016187">
    <property type="entry name" value="CTDL_fold"/>
</dbReference>
<dbReference type="PANTHER" id="PTHR23150:SF19">
    <property type="entry name" value="FORMYLGLYCINE-GENERATING ENZYME"/>
    <property type="match status" value="1"/>
</dbReference>
<organism evidence="4 5">
    <name type="scientific">Tautonia sociabilis</name>
    <dbReference type="NCBI Taxonomy" id="2080755"/>
    <lineage>
        <taxon>Bacteria</taxon>
        <taxon>Pseudomonadati</taxon>
        <taxon>Planctomycetota</taxon>
        <taxon>Planctomycetia</taxon>
        <taxon>Isosphaerales</taxon>
        <taxon>Isosphaeraceae</taxon>
        <taxon>Tautonia</taxon>
    </lineage>
</organism>
<name>A0A432MEV1_9BACT</name>
<feature type="chain" id="PRO_5019457859" description="Sulfatase-modifying factor enzyme-like domain-containing protein" evidence="2">
    <location>
        <begin position="24"/>
        <end position="167"/>
    </location>
</feature>
<comment type="caution">
    <text evidence="4">The sequence shown here is derived from an EMBL/GenBank/DDBJ whole genome shotgun (WGS) entry which is preliminary data.</text>
</comment>
<feature type="domain" description="Sulfatase-modifying factor enzyme-like" evidence="3">
    <location>
        <begin position="52"/>
        <end position="153"/>
    </location>
</feature>
<dbReference type="InterPro" id="IPR005532">
    <property type="entry name" value="SUMF_dom"/>
</dbReference>
<dbReference type="EMBL" id="RYZH01000051">
    <property type="protein sequence ID" value="RUL84208.1"/>
    <property type="molecule type" value="Genomic_DNA"/>
</dbReference>
<feature type="region of interest" description="Disordered" evidence="1">
    <location>
        <begin position="145"/>
        <end position="167"/>
    </location>
</feature>
<dbReference type="Gene3D" id="3.90.1580.10">
    <property type="entry name" value="paralog of FGE (formylglycine-generating enzyme)"/>
    <property type="match status" value="1"/>
</dbReference>
<dbReference type="SUPFAM" id="SSF56436">
    <property type="entry name" value="C-type lectin-like"/>
    <property type="match status" value="1"/>
</dbReference>
<keyword evidence="5" id="KW-1185">Reference proteome</keyword>
<feature type="non-terminal residue" evidence="4">
    <location>
        <position position="167"/>
    </location>
</feature>
<dbReference type="AlphaFoldDB" id="A0A432MEV1"/>
<dbReference type="GO" id="GO:0120147">
    <property type="term" value="F:formylglycine-generating oxidase activity"/>
    <property type="evidence" value="ECO:0007669"/>
    <property type="project" value="TreeGrafter"/>
</dbReference>
<evidence type="ECO:0000256" key="2">
    <source>
        <dbReference type="SAM" id="SignalP"/>
    </source>
</evidence>
<sequence>MTFSLSHGRTGAALLACALLAAAAPSRGQEASAPEEMKPYTETIPGTDLSFEMVPIPGGTFLMGSPEDEPDRLEHEGPQHPVTVGPFWMGKHEVTWDEYDEFAFQFDLKRKQREGVKADDQPEGEALSQREPKWGWARLTVSMEGEAPSWWTGSQRQSPAPRRAPPM</sequence>
<dbReference type="InterPro" id="IPR042095">
    <property type="entry name" value="SUMF_sf"/>
</dbReference>
<evidence type="ECO:0000259" key="3">
    <source>
        <dbReference type="Pfam" id="PF03781"/>
    </source>
</evidence>
<feature type="signal peptide" evidence="2">
    <location>
        <begin position="1"/>
        <end position="23"/>
    </location>
</feature>
<reference evidence="4 5" key="1">
    <citation type="submission" date="2018-12" db="EMBL/GenBank/DDBJ databases">
        <authorList>
            <person name="Toschakov S.V."/>
        </authorList>
    </citation>
    <scope>NUCLEOTIDE SEQUENCE [LARGE SCALE GENOMIC DNA]</scope>
    <source>
        <strain evidence="4 5">GM2012</strain>
    </source>
</reference>
<dbReference type="OrthoDB" id="9812426at2"/>
<proteinExistence type="predicted"/>
<evidence type="ECO:0000256" key="1">
    <source>
        <dbReference type="SAM" id="MobiDB-lite"/>
    </source>
</evidence>